<evidence type="ECO:0000313" key="2">
    <source>
        <dbReference type="EMBL" id="WFN37437.1"/>
    </source>
</evidence>
<evidence type="ECO:0000313" key="3">
    <source>
        <dbReference type="Proteomes" id="UP001218895"/>
    </source>
</evidence>
<dbReference type="AlphaFoldDB" id="A0AAF0JMS7"/>
<dbReference type="KEGG" id="manq:L1994_03340"/>
<gene>
    <name evidence="2" type="ORF">L1994_03340</name>
</gene>
<accession>A0AAF0JMS7</accession>
<sequence length="138" mass="16774">MSKKTIIEINEKITNLREQLAGSLMSAEKEYRIRFEISDLQYESLQMQINDLHQKLESNQNKILKPPRNENNKSINCKRAIKDFYKQIEHLEMEQQTRIMNTDKERELIEKIKELRLKIQEQEDYLEKQKNIHMQKIK</sequence>
<dbReference type="InterPro" id="IPR055545">
    <property type="entry name" value="DUF7121"/>
</dbReference>
<evidence type="ECO:0000256" key="1">
    <source>
        <dbReference type="SAM" id="Coils"/>
    </source>
</evidence>
<organism evidence="2 3">
    <name type="scientific">Methanomicrobium antiquum</name>
    <dbReference type="NCBI Taxonomy" id="487686"/>
    <lineage>
        <taxon>Archaea</taxon>
        <taxon>Methanobacteriati</taxon>
        <taxon>Methanobacteriota</taxon>
        <taxon>Stenosarchaea group</taxon>
        <taxon>Methanomicrobia</taxon>
        <taxon>Methanomicrobiales</taxon>
        <taxon>Methanomicrobiaceae</taxon>
        <taxon>Methanomicrobium</taxon>
    </lineage>
</organism>
<dbReference type="RefSeq" id="WP_278100277.1">
    <property type="nucleotide sequence ID" value="NZ_CP091092.1"/>
</dbReference>
<keyword evidence="3" id="KW-1185">Reference proteome</keyword>
<dbReference type="Proteomes" id="UP001218895">
    <property type="component" value="Chromosome"/>
</dbReference>
<dbReference type="EMBL" id="CP091092">
    <property type="protein sequence ID" value="WFN37437.1"/>
    <property type="molecule type" value="Genomic_DNA"/>
</dbReference>
<proteinExistence type="predicted"/>
<name>A0AAF0JMS7_9EURY</name>
<protein>
    <submittedName>
        <fullName evidence="2">Uncharacterized protein</fullName>
    </submittedName>
</protein>
<feature type="coiled-coil region" evidence="1">
    <location>
        <begin position="10"/>
        <end position="62"/>
    </location>
</feature>
<dbReference type="GeneID" id="79949398"/>
<dbReference type="Pfam" id="PF23435">
    <property type="entry name" value="DUF7121"/>
    <property type="match status" value="1"/>
</dbReference>
<feature type="coiled-coil region" evidence="1">
    <location>
        <begin position="105"/>
        <end position="132"/>
    </location>
</feature>
<keyword evidence="1" id="KW-0175">Coiled coil</keyword>
<reference evidence="2" key="1">
    <citation type="submission" date="2022-01" db="EMBL/GenBank/DDBJ databases">
        <title>Complete genome of Methanomicrobium antiquum DSM 21220.</title>
        <authorList>
            <person name="Chen S.-C."/>
            <person name="You Y.-T."/>
            <person name="Zhou Y.-Z."/>
            <person name="Lai M.-C."/>
        </authorList>
    </citation>
    <scope>NUCLEOTIDE SEQUENCE</scope>
    <source>
        <strain evidence="2">DSM 21220</strain>
    </source>
</reference>